<dbReference type="InterPro" id="IPR058581">
    <property type="entry name" value="TM_HPP"/>
</dbReference>
<evidence type="ECO:0000256" key="1">
    <source>
        <dbReference type="SAM" id="Phobius"/>
    </source>
</evidence>
<organism evidence="3">
    <name type="scientific">hydrothermal vent metagenome</name>
    <dbReference type="NCBI Taxonomy" id="652676"/>
    <lineage>
        <taxon>unclassified sequences</taxon>
        <taxon>metagenomes</taxon>
        <taxon>ecological metagenomes</taxon>
    </lineage>
</organism>
<protein>
    <submittedName>
        <fullName evidence="3">CBS-domain-containing membrane protein</fullName>
    </submittedName>
</protein>
<dbReference type="PANTHER" id="PTHR33741:SF5">
    <property type="entry name" value="TRANSMEMBRANE PROTEIN DDB_G0269096-RELATED"/>
    <property type="match status" value="1"/>
</dbReference>
<sequence>MDNKELLISAVGAFIAIVIAEFFSNVILQSTNHPLVIASTGASAMLVFGLPHASVSRPWNLVGGHSVSAIVGVTCFYLINDTLLATSFVIPLALIAMHFLKCMHPPGGATAVTAIIGGETIHQLGYAFVIMPIFFNSLVLLIMAIMVGSFRDKNPFEY</sequence>
<dbReference type="InterPro" id="IPR007065">
    <property type="entry name" value="HPP"/>
</dbReference>
<dbReference type="Pfam" id="PF04982">
    <property type="entry name" value="TM_HPP"/>
    <property type="match status" value="1"/>
</dbReference>
<keyword evidence="1" id="KW-0812">Transmembrane</keyword>
<feature type="transmembrane region" description="Helical" evidence="1">
    <location>
        <begin position="126"/>
        <end position="150"/>
    </location>
</feature>
<keyword evidence="1" id="KW-1133">Transmembrane helix</keyword>
<accession>A0A1W1DU63</accession>
<dbReference type="PANTHER" id="PTHR33741">
    <property type="entry name" value="TRANSMEMBRANE PROTEIN DDB_G0269096-RELATED"/>
    <property type="match status" value="1"/>
</dbReference>
<name>A0A1W1DU63_9ZZZZ</name>
<feature type="transmembrane region" description="Helical" evidence="1">
    <location>
        <begin position="6"/>
        <end position="28"/>
    </location>
</feature>
<evidence type="ECO:0000259" key="2">
    <source>
        <dbReference type="Pfam" id="PF04982"/>
    </source>
</evidence>
<dbReference type="EMBL" id="FPHY01000014">
    <property type="protein sequence ID" value="SFV85202.1"/>
    <property type="molecule type" value="Genomic_DNA"/>
</dbReference>
<feature type="transmembrane region" description="Helical" evidence="1">
    <location>
        <begin position="35"/>
        <end position="53"/>
    </location>
</feature>
<proteinExistence type="predicted"/>
<dbReference type="AlphaFoldDB" id="A0A1W1DU63"/>
<reference evidence="3" key="1">
    <citation type="submission" date="2016-10" db="EMBL/GenBank/DDBJ databases">
        <authorList>
            <person name="de Groot N.N."/>
        </authorList>
    </citation>
    <scope>NUCLEOTIDE SEQUENCE</scope>
</reference>
<evidence type="ECO:0000313" key="3">
    <source>
        <dbReference type="EMBL" id="SFV85202.1"/>
    </source>
</evidence>
<keyword evidence="1" id="KW-0472">Membrane</keyword>
<feature type="domain" description="HPP transmembrane region" evidence="2">
    <location>
        <begin position="4"/>
        <end position="151"/>
    </location>
</feature>
<gene>
    <name evidence="3" type="ORF">MNB_SUP05-SYMBIONT-4-538</name>
</gene>